<sequence>MDKWFENKNDKYRTRKEMEIQPIKRKKDKVRVGSKWWHWAILLSVLGFFIFILIKLR</sequence>
<keyword evidence="1" id="KW-0472">Membrane</keyword>
<accession>A0A0F9NE72</accession>
<keyword evidence="1" id="KW-0812">Transmembrane</keyword>
<keyword evidence="1" id="KW-1133">Transmembrane helix</keyword>
<reference evidence="2" key="1">
    <citation type="journal article" date="2015" name="Nature">
        <title>Complex archaea that bridge the gap between prokaryotes and eukaryotes.</title>
        <authorList>
            <person name="Spang A."/>
            <person name="Saw J.H."/>
            <person name="Jorgensen S.L."/>
            <person name="Zaremba-Niedzwiedzka K."/>
            <person name="Martijn J."/>
            <person name="Lind A.E."/>
            <person name="van Eijk R."/>
            <person name="Schleper C."/>
            <person name="Guy L."/>
            <person name="Ettema T.J."/>
        </authorList>
    </citation>
    <scope>NUCLEOTIDE SEQUENCE</scope>
</reference>
<name>A0A0F9NE72_9ZZZZ</name>
<organism evidence="2">
    <name type="scientific">marine sediment metagenome</name>
    <dbReference type="NCBI Taxonomy" id="412755"/>
    <lineage>
        <taxon>unclassified sequences</taxon>
        <taxon>metagenomes</taxon>
        <taxon>ecological metagenomes</taxon>
    </lineage>
</organism>
<gene>
    <name evidence="2" type="ORF">LCGC14_0962230</name>
</gene>
<evidence type="ECO:0000313" key="2">
    <source>
        <dbReference type="EMBL" id="KKN17800.1"/>
    </source>
</evidence>
<protein>
    <submittedName>
        <fullName evidence="2">Uncharacterized protein</fullName>
    </submittedName>
</protein>
<feature type="transmembrane region" description="Helical" evidence="1">
    <location>
        <begin position="36"/>
        <end position="54"/>
    </location>
</feature>
<dbReference type="AlphaFoldDB" id="A0A0F9NE72"/>
<dbReference type="EMBL" id="LAZR01003487">
    <property type="protein sequence ID" value="KKN17800.1"/>
    <property type="molecule type" value="Genomic_DNA"/>
</dbReference>
<proteinExistence type="predicted"/>
<evidence type="ECO:0000256" key="1">
    <source>
        <dbReference type="SAM" id="Phobius"/>
    </source>
</evidence>
<comment type="caution">
    <text evidence="2">The sequence shown here is derived from an EMBL/GenBank/DDBJ whole genome shotgun (WGS) entry which is preliminary data.</text>
</comment>